<keyword evidence="3" id="KW-1185">Reference proteome</keyword>
<dbReference type="InterPro" id="IPR034660">
    <property type="entry name" value="DinB/YfiT-like"/>
</dbReference>
<reference evidence="2 3" key="2">
    <citation type="submission" date="2017-09" db="EMBL/GenBank/DDBJ databases">
        <title>Bacillus patelloidae sp. nov., isolated from the intestinal tract of a marine limpet.</title>
        <authorList>
            <person name="Liu R."/>
            <person name="Dong C."/>
            <person name="Shao Z."/>
        </authorList>
    </citation>
    <scope>NUCLEOTIDE SEQUENCE [LARGE SCALE GENOMIC DNA]</scope>
    <source>
        <strain evidence="2 3">SA5d-4</strain>
    </source>
</reference>
<evidence type="ECO:0000313" key="3">
    <source>
        <dbReference type="Proteomes" id="UP000217083"/>
    </source>
</evidence>
<dbReference type="AlphaFoldDB" id="A0A263BUE2"/>
<protein>
    <recommendedName>
        <fullName evidence="1">DinB-like domain-containing protein</fullName>
    </recommendedName>
</protein>
<dbReference type="InterPro" id="IPR024775">
    <property type="entry name" value="DinB-like"/>
</dbReference>
<organism evidence="2 3">
    <name type="scientific">Lottiidibacillus patelloidae</name>
    <dbReference type="NCBI Taxonomy" id="2670334"/>
    <lineage>
        <taxon>Bacteria</taxon>
        <taxon>Bacillati</taxon>
        <taxon>Bacillota</taxon>
        <taxon>Bacilli</taxon>
        <taxon>Bacillales</taxon>
        <taxon>Bacillaceae</taxon>
        <taxon>Lottiidibacillus</taxon>
    </lineage>
</organism>
<evidence type="ECO:0000313" key="2">
    <source>
        <dbReference type="EMBL" id="OZM57363.1"/>
    </source>
</evidence>
<dbReference type="EMBL" id="NPIA01000003">
    <property type="protein sequence ID" value="OZM57363.1"/>
    <property type="molecule type" value="Genomic_DNA"/>
</dbReference>
<proteinExistence type="predicted"/>
<dbReference type="Gene3D" id="1.20.120.450">
    <property type="entry name" value="dinb family like domain"/>
    <property type="match status" value="1"/>
</dbReference>
<gene>
    <name evidence="2" type="ORF">CIB95_07840</name>
</gene>
<dbReference type="Pfam" id="PF12867">
    <property type="entry name" value="DinB_2"/>
    <property type="match status" value="1"/>
</dbReference>
<name>A0A263BUE2_9BACI</name>
<feature type="domain" description="DinB-like" evidence="1">
    <location>
        <begin position="12"/>
        <end position="150"/>
    </location>
</feature>
<comment type="caution">
    <text evidence="2">The sequence shown here is derived from an EMBL/GenBank/DDBJ whole genome shotgun (WGS) entry which is preliminary data.</text>
</comment>
<reference evidence="3" key="1">
    <citation type="submission" date="2017-08" db="EMBL/GenBank/DDBJ databases">
        <authorList>
            <person name="Huang Z."/>
        </authorList>
    </citation>
    <scope>NUCLEOTIDE SEQUENCE [LARGE SCALE GENOMIC DNA]</scope>
    <source>
        <strain evidence="3">SA5d-4</strain>
    </source>
</reference>
<dbReference type="SUPFAM" id="SSF109854">
    <property type="entry name" value="DinB/YfiT-like putative metalloenzymes"/>
    <property type="match status" value="1"/>
</dbReference>
<dbReference type="Proteomes" id="UP000217083">
    <property type="component" value="Unassembled WGS sequence"/>
</dbReference>
<evidence type="ECO:0000259" key="1">
    <source>
        <dbReference type="Pfam" id="PF12867"/>
    </source>
</evidence>
<accession>A0A263BUE2</accession>
<sequence>MNFKIEEAIEILERTPKVLHALLGGLSLNWIDCHEGDGTWSPKEVLAHLIEGENEDWIKRLELCIEHGVNKPFKPFDRFSHLQYVNKKTMEELLNTFSELRYNNILRLNQLITSPKTLELKGRHPDFGTVTVKELLATWVSHDLNHIVQINRTMANRYRDDVGPWIEYLGIYR</sequence>